<dbReference type="Proteomes" id="UP000676336">
    <property type="component" value="Unassembled WGS sequence"/>
</dbReference>
<feature type="non-terminal residue" evidence="1">
    <location>
        <position position="1"/>
    </location>
</feature>
<evidence type="ECO:0000313" key="2">
    <source>
        <dbReference type="Proteomes" id="UP000676336"/>
    </source>
</evidence>
<accession>A0A8S3IW17</accession>
<proteinExistence type="predicted"/>
<reference evidence="1" key="1">
    <citation type="submission" date="2021-02" db="EMBL/GenBank/DDBJ databases">
        <authorList>
            <person name="Nowell W R."/>
        </authorList>
    </citation>
    <scope>NUCLEOTIDE SEQUENCE</scope>
</reference>
<organism evidence="1 2">
    <name type="scientific">Rotaria magnacalcarata</name>
    <dbReference type="NCBI Taxonomy" id="392030"/>
    <lineage>
        <taxon>Eukaryota</taxon>
        <taxon>Metazoa</taxon>
        <taxon>Spiralia</taxon>
        <taxon>Gnathifera</taxon>
        <taxon>Rotifera</taxon>
        <taxon>Eurotatoria</taxon>
        <taxon>Bdelloidea</taxon>
        <taxon>Philodinida</taxon>
        <taxon>Philodinidae</taxon>
        <taxon>Rotaria</taxon>
    </lineage>
</organism>
<dbReference type="AlphaFoldDB" id="A0A8S3IW17"/>
<name>A0A8S3IW17_9BILA</name>
<sequence>MSMEQSLLINIVDQIVLLNENFSANDLNAIRTFKSALSSSSNSSINNLLQ</sequence>
<gene>
    <name evidence="1" type="ORF">SMN809_LOCUS77464</name>
</gene>
<protein>
    <submittedName>
        <fullName evidence="1">Uncharacterized protein</fullName>
    </submittedName>
</protein>
<dbReference type="EMBL" id="CAJOBI010337419">
    <property type="protein sequence ID" value="CAF5207874.1"/>
    <property type="molecule type" value="Genomic_DNA"/>
</dbReference>
<evidence type="ECO:0000313" key="1">
    <source>
        <dbReference type="EMBL" id="CAF5207874.1"/>
    </source>
</evidence>
<comment type="caution">
    <text evidence="1">The sequence shown here is derived from an EMBL/GenBank/DDBJ whole genome shotgun (WGS) entry which is preliminary data.</text>
</comment>